<organism evidence="3 4">
    <name type="scientific">Hydnum rufescens UP504</name>
    <dbReference type="NCBI Taxonomy" id="1448309"/>
    <lineage>
        <taxon>Eukaryota</taxon>
        <taxon>Fungi</taxon>
        <taxon>Dikarya</taxon>
        <taxon>Basidiomycota</taxon>
        <taxon>Agaricomycotina</taxon>
        <taxon>Agaricomycetes</taxon>
        <taxon>Cantharellales</taxon>
        <taxon>Hydnaceae</taxon>
        <taxon>Hydnum</taxon>
    </lineage>
</organism>
<dbReference type="AlphaFoldDB" id="A0A9P6AXY1"/>
<dbReference type="GO" id="GO:0000026">
    <property type="term" value="F:alpha-1,2-mannosyltransferase activity"/>
    <property type="evidence" value="ECO:0007669"/>
    <property type="project" value="TreeGrafter"/>
</dbReference>
<evidence type="ECO:0000256" key="1">
    <source>
        <dbReference type="ARBA" id="ARBA00007677"/>
    </source>
</evidence>
<keyword evidence="4" id="KW-1185">Reference proteome</keyword>
<accession>A0A9P6AXY1</accession>
<dbReference type="Gene3D" id="3.90.550.10">
    <property type="entry name" value="Spore Coat Polysaccharide Biosynthesis Protein SpsA, Chain A"/>
    <property type="match status" value="1"/>
</dbReference>
<dbReference type="PANTHER" id="PTHR31121">
    <property type="entry name" value="ALPHA-1,2 MANNOSYLTRANSFERASE KTR1"/>
    <property type="match status" value="1"/>
</dbReference>
<dbReference type="GO" id="GO:0006487">
    <property type="term" value="P:protein N-linked glycosylation"/>
    <property type="evidence" value="ECO:0007669"/>
    <property type="project" value="TreeGrafter"/>
</dbReference>
<dbReference type="InterPro" id="IPR029044">
    <property type="entry name" value="Nucleotide-diphossugar_trans"/>
</dbReference>
<evidence type="ECO:0000313" key="4">
    <source>
        <dbReference type="Proteomes" id="UP000886523"/>
    </source>
</evidence>
<dbReference type="Pfam" id="PF01793">
    <property type="entry name" value="Glyco_transf_15"/>
    <property type="match status" value="1"/>
</dbReference>
<dbReference type="GO" id="GO:0016020">
    <property type="term" value="C:membrane"/>
    <property type="evidence" value="ECO:0007669"/>
    <property type="project" value="InterPro"/>
</dbReference>
<dbReference type="SUPFAM" id="SSF53448">
    <property type="entry name" value="Nucleotide-diphospho-sugar transferases"/>
    <property type="match status" value="1"/>
</dbReference>
<evidence type="ECO:0000313" key="3">
    <source>
        <dbReference type="EMBL" id="KAF9514053.1"/>
    </source>
</evidence>
<sequence length="344" mass="39184">MSLTKSHLRLLTATALIFLACLPWTWSLFYHQGKRILVDVYSGHDQSIPYTAAIIYLASVRRSAELVRSLTLVAQNLHTGPRQWPIILFHTGDFDYAGPRSELLARLETSLSKVADNTGSALLSVFISRIYFSKVHWSLPEGIPDNITLVDPVQAGSWPGYHQMCAFFAANIFSHPALKGYTYYLRLDTDSFIEAPLCYDPFEVMHVRKRIYGYRAAGPDAPDVTLGMWAFVDGYARSHPEVEKRLQMNGWKWPDGRDTVQSQGASEIGARIWAEAAPGFPSYYNNFEIVKLEAFRRPDVHKWLTEVMRDPERVYKYRWGDAPIRYATVHMFFNATGDTNSSVE</sequence>
<comment type="caution">
    <text evidence="3">The sequence shown here is derived from an EMBL/GenBank/DDBJ whole genome shotgun (WGS) entry which is preliminary data.</text>
</comment>
<gene>
    <name evidence="3" type="ORF">BS47DRAFT_1485289</name>
</gene>
<dbReference type="GO" id="GO:0000032">
    <property type="term" value="P:cell wall mannoprotein biosynthetic process"/>
    <property type="evidence" value="ECO:0007669"/>
    <property type="project" value="TreeGrafter"/>
</dbReference>
<reference evidence="3" key="1">
    <citation type="journal article" date="2020" name="Nat. Commun.">
        <title>Large-scale genome sequencing of mycorrhizal fungi provides insights into the early evolution of symbiotic traits.</title>
        <authorList>
            <person name="Miyauchi S."/>
            <person name="Kiss E."/>
            <person name="Kuo A."/>
            <person name="Drula E."/>
            <person name="Kohler A."/>
            <person name="Sanchez-Garcia M."/>
            <person name="Morin E."/>
            <person name="Andreopoulos B."/>
            <person name="Barry K.W."/>
            <person name="Bonito G."/>
            <person name="Buee M."/>
            <person name="Carver A."/>
            <person name="Chen C."/>
            <person name="Cichocki N."/>
            <person name="Clum A."/>
            <person name="Culley D."/>
            <person name="Crous P.W."/>
            <person name="Fauchery L."/>
            <person name="Girlanda M."/>
            <person name="Hayes R.D."/>
            <person name="Keri Z."/>
            <person name="LaButti K."/>
            <person name="Lipzen A."/>
            <person name="Lombard V."/>
            <person name="Magnuson J."/>
            <person name="Maillard F."/>
            <person name="Murat C."/>
            <person name="Nolan M."/>
            <person name="Ohm R.A."/>
            <person name="Pangilinan J."/>
            <person name="Pereira M.F."/>
            <person name="Perotto S."/>
            <person name="Peter M."/>
            <person name="Pfister S."/>
            <person name="Riley R."/>
            <person name="Sitrit Y."/>
            <person name="Stielow J.B."/>
            <person name="Szollosi G."/>
            <person name="Zifcakova L."/>
            <person name="Stursova M."/>
            <person name="Spatafora J.W."/>
            <person name="Tedersoo L."/>
            <person name="Vaario L.M."/>
            <person name="Yamada A."/>
            <person name="Yan M."/>
            <person name="Wang P."/>
            <person name="Xu J."/>
            <person name="Bruns T."/>
            <person name="Baldrian P."/>
            <person name="Vilgalys R."/>
            <person name="Dunand C."/>
            <person name="Henrissat B."/>
            <person name="Grigoriev I.V."/>
            <person name="Hibbett D."/>
            <person name="Nagy L.G."/>
            <person name="Martin F.M."/>
        </authorList>
    </citation>
    <scope>NUCLEOTIDE SEQUENCE</scope>
    <source>
        <strain evidence="3">UP504</strain>
    </source>
</reference>
<dbReference type="InterPro" id="IPR002685">
    <property type="entry name" value="Glyco_trans_15"/>
</dbReference>
<keyword evidence="2" id="KW-0808">Transferase</keyword>
<name>A0A9P6AXY1_9AGAM</name>
<evidence type="ECO:0000256" key="2">
    <source>
        <dbReference type="ARBA" id="ARBA00022679"/>
    </source>
</evidence>
<comment type="similarity">
    <text evidence="1">Belongs to the glycosyltransferase 15 family.</text>
</comment>
<proteinExistence type="inferred from homology"/>
<protein>
    <submittedName>
        <fullName evidence="3">Glycosyltransferase family 15 protein</fullName>
    </submittedName>
</protein>
<dbReference type="GO" id="GO:0005794">
    <property type="term" value="C:Golgi apparatus"/>
    <property type="evidence" value="ECO:0007669"/>
    <property type="project" value="TreeGrafter"/>
</dbReference>
<dbReference type="OrthoDB" id="439943at2759"/>
<dbReference type="EMBL" id="MU128965">
    <property type="protein sequence ID" value="KAF9514053.1"/>
    <property type="molecule type" value="Genomic_DNA"/>
</dbReference>
<dbReference type="Proteomes" id="UP000886523">
    <property type="component" value="Unassembled WGS sequence"/>
</dbReference>
<dbReference type="PROSITE" id="PS51257">
    <property type="entry name" value="PROKAR_LIPOPROTEIN"/>
    <property type="match status" value="1"/>
</dbReference>
<dbReference type="PANTHER" id="PTHR31121:SF6">
    <property type="entry name" value="ALPHA-1,2 MANNOSYLTRANSFERASE KTR1"/>
    <property type="match status" value="1"/>
</dbReference>